<dbReference type="RefSeq" id="WP_108827061.1">
    <property type="nucleotide sequence ID" value="NZ_OMOR01000001.1"/>
</dbReference>
<reference evidence="1 2" key="1">
    <citation type="submission" date="2018-03" db="EMBL/GenBank/DDBJ databases">
        <authorList>
            <person name="Keele B.F."/>
        </authorList>
    </citation>
    <scope>NUCLEOTIDE SEQUENCE [LARGE SCALE GENOMIC DNA]</scope>
    <source>
        <strain evidence="1 2">CECT 8599</strain>
    </source>
</reference>
<dbReference type="EMBL" id="OMOR01000001">
    <property type="protein sequence ID" value="SPH19755.1"/>
    <property type="molecule type" value="Genomic_DNA"/>
</dbReference>
<name>A0A2R8BA44_9RHOB</name>
<accession>A0A2R8BA44</accession>
<gene>
    <name evidence="1" type="ORF">ASD8599_00490</name>
</gene>
<proteinExistence type="predicted"/>
<keyword evidence="2" id="KW-1185">Reference proteome</keyword>
<organism evidence="1 2">
    <name type="scientific">Ascidiaceihabitans donghaensis</name>
    <dbReference type="NCBI Taxonomy" id="1510460"/>
    <lineage>
        <taxon>Bacteria</taxon>
        <taxon>Pseudomonadati</taxon>
        <taxon>Pseudomonadota</taxon>
        <taxon>Alphaproteobacteria</taxon>
        <taxon>Rhodobacterales</taxon>
        <taxon>Paracoccaceae</taxon>
        <taxon>Ascidiaceihabitans</taxon>
    </lineage>
</organism>
<sequence length="97" mass="11195">MKLFTFVVDRDGETYISQQRETTYELAALAFIEESVSCEFRNLQDNAKPDLFEQMVDYTPITNTENTFCVSFVDNRKKLWLITIVETVPAQEKGNGT</sequence>
<protein>
    <submittedName>
        <fullName evidence="1">Uncharacterized protein</fullName>
    </submittedName>
</protein>
<dbReference type="Proteomes" id="UP000244880">
    <property type="component" value="Unassembled WGS sequence"/>
</dbReference>
<dbReference type="AlphaFoldDB" id="A0A2R8BA44"/>
<evidence type="ECO:0000313" key="2">
    <source>
        <dbReference type="Proteomes" id="UP000244880"/>
    </source>
</evidence>
<evidence type="ECO:0000313" key="1">
    <source>
        <dbReference type="EMBL" id="SPH19755.1"/>
    </source>
</evidence>